<proteinExistence type="predicted"/>
<evidence type="ECO:0000256" key="1">
    <source>
        <dbReference type="SAM" id="MobiDB-lite"/>
    </source>
</evidence>
<keyword evidence="3" id="KW-1185">Reference proteome</keyword>
<feature type="region of interest" description="Disordered" evidence="1">
    <location>
        <begin position="22"/>
        <end position="54"/>
    </location>
</feature>
<organism evidence="2 3">
    <name type="scientific">Streptomyces netropsis</name>
    <name type="common">Streptoverticillium netropsis</name>
    <dbReference type="NCBI Taxonomy" id="55404"/>
    <lineage>
        <taxon>Bacteria</taxon>
        <taxon>Bacillati</taxon>
        <taxon>Actinomycetota</taxon>
        <taxon>Actinomycetes</taxon>
        <taxon>Kitasatosporales</taxon>
        <taxon>Streptomycetaceae</taxon>
        <taxon>Streptomyces</taxon>
    </lineage>
</organism>
<comment type="caution">
    <text evidence="2">The sequence shown here is derived from an EMBL/GenBank/DDBJ whole genome shotgun (WGS) entry which is preliminary data.</text>
</comment>
<evidence type="ECO:0000313" key="2">
    <source>
        <dbReference type="EMBL" id="MBB4890643.1"/>
    </source>
</evidence>
<dbReference type="AlphaFoldDB" id="A0A7W7PIT1"/>
<protein>
    <submittedName>
        <fullName evidence="2">Uncharacterized protein</fullName>
    </submittedName>
</protein>
<feature type="compositionally biased region" description="Low complexity" evidence="1">
    <location>
        <begin position="22"/>
        <end position="32"/>
    </location>
</feature>
<dbReference type="EMBL" id="JACHJG010000022">
    <property type="protein sequence ID" value="MBB4890643.1"/>
    <property type="molecule type" value="Genomic_DNA"/>
</dbReference>
<dbReference type="Proteomes" id="UP000556436">
    <property type="component" value="Unassembled WGS sequence"/>
</dbReference>
<dbReference type="RefSeq" id="WP_184739988.1">
    <property type="nucleotide sequence ID" value="NZ_BMRW01000021.1"/>
</dbReference>
<name>A0A7W7PIT1_STRNE</name>
<accession>A0A7W7PIT1</accession>
<evidence type="ECO:0000313" key="3">
    <source>
        <dbReference type="Proteomes" id="UP000556436"/>
    </source>
</evidence>
<reference evidence="2 3" key="1">
    <citation type="submission" date="2020-08" db="EMBL/GenBank/DDBJ databases">
        <title>Genomic Encyclopedia of Type Strains, Phase III (KMG-III): the genomes of soil and plant-associated and newly described type strains.</title>
        <authorList>
            <person name="Whitman W."/>
        </authorList>
    </citation>
    <scope>NUCLEOTIDE SEQUENCE [LARGE SCALE GENOMIC DNA]</scope>
    <source>
        <strain evidence="2 3">CECT 3265</strain>
    </source>
</reference>
<gene>
    <name evidence="2" type="ORF">FHS38_006732</name>
</gene>
<sequence>MPNQNPSPFFAVSGGTLIAMARPATGPAPARNTPRRRPGRLTRLLMNRLDLNRG</sequence>